<proteinExistence type="inferred from homology"/>
<dbReference type="PANTHER" id="PTHR43344:SF2">
    <property type="entry name" value="PHOSPHOSERINE PHOSPHATASE"/>
    <property type="match status" value="1"/>
</dbReference>
<organism evidence="14 15">
    <name type="scientific">Nocardioides marinquilinus</name>
    <dbReference type="NCBI Taxonomy" id="1210400"/>
    <lineage>
        <taxon>Bacteria</taxon>
        <taxon>Bacillati</taxon>
        <taxon>Actinomycetota</taxon>
        <taxon>Actinomycetes</taxon>
        <taxon>Propionibacteriales</taxon>
        <taxon>Nocardioidaceae</taxon>
        <taxon>Nocardioides</taxon>
    </lineage>
</organism>
<sequence length="452" mass="50097">MRRVHQIRRRRPLLRTLSAATVAALAVTLLAPLAASRAASPPAAPPPAAAEPARACPQLELADRWYGDVGERLQRVIDDVGRCSGPVKGNPVAVFDWDNTMIKNDISDQTTFWLIRQGLVLQPRRKDWTTTNRWLTPAAAKALRRACGPLAPAGERLPTGRRTPQAIRCADEILSMRLEQTTTDGKPGFAGRYDHRHLNAGYIWMAQLMAGRTPKQVKRIARDARRVALSSPKGATWRVGSTRQIRWVRYYQPQRDLIRTLKAAGITPWVVSASPDLWAKVWSPGAGVPARHTIGIRTVLRNGRVTPDLLGCGGYRDGNQRIMPYVQGKRCWVNQEILGIQGKAALRLAPKRLRPVIAGGDASTDVVMVRDATRAHIVLNRNSNEIMCRAFFRGRYGADGKWLVTPMFIDPLPKLDGRYPCSTEGAEQRDGSFGPVRRRGGVVPDQPDRVHG</sequence>
<evidence type="ECO:0000256" key="5">
    <source>
        <dbReference type="ARBA" id="ARBA00022605"/>
    </source>
</evidence>
<dbReference type="EC" id="3.1.3.3" evidence="4"/>
<evidence type="ECO:0000256" key="10">
    <source>
        <dbReference type="ARBA" id="ARBA00048138"/>
    </source>
</evidence>
<evidence type="ECO:0000313" key="15">
    <source>
        <dbReference type="Proteomes" id="UP001500221"/>
    </source>
</evidence>
<feature type="region of interest" description="Disordered" evidence="12">
    <location>
        <begin position="421"/>
        <end position="452"/>
    </location>
</feature>
<keyword evidence="8" id="KW-0460">Magnesium</keyword>
<dbReference type="PANTHER" id="PTHR43344">
    <property type="entry name" value="PHOSPHOSERINE PHOSPHATASE"/>
    <property type="match status" value="1"/>
</dbReference>
<dbReference type="EMBL" id="BAABKG010000004">
    <property type="protein sequence ID" value="GAA5152991.1"/>
    <property type="molecule type" value="Genomic_DNA"/>
</dbReference>
<evidence type="ECO:0000256" key="6">
    <source>
        <dbReference type="ARBA" id="ARBA00022723"/>
    </source>
</evidence>
<gene>
    <name evidence="14" type="ORF">GCM10023340_34270</name>
</gene>
<reference evidence="15" key="1">
    <citation type="journal article" date="2019" name="Int. J. Syst. Evol. Microbiol.">
        <title>The Global Catalogue of Microorganisms (GCM) 10K type strain sequencing project: providing services to taxonomists for standard genome sequencing and annotation.</title>
        <authorList>
            <consortium name="The Broad Institute Genomics Platform"/>
            <consortium name="The Broad Institute Genome Sequencing Center for Infectious Disease"/>
            <person name="Wu L."/>
            <person name="Ma J."/>
        </authorList>
    </citation>
    <scope>NUCLEOTIDE SEQUENCE [LARGE SCALE GENOMIC DNA]</scope>
    <source>
        <strain evidence="15">JCM 18459</strain>
    </source>
</reference>
<evidence type="ECO:0000256" key="4">
    <source>
        <dbReference type="ARBA" id="ARBA00012640"/>
    </source>
</evidence>
<dbReference type="InterPro" id="IPR050582">
    <property type="entry name" value="HAD-like_SerB"/>
</dbReference>
<keyword evidence="6" id="KW-0479">Metal-binding</keyword>
<comment type="cofactor">
    <cofactor evidence="1">
        <name>Mg(2+)</name>
        <dbReference type="ChEBI" id="CHEBI:18420"/>
    </cofactor>
</comment>
<protein>
    <recommendedName>
        <fullName evidence="4">phosphoserine phosphatase</fullName>
        <ecNumber evidence="4">3.1.3.3</ecNumber>
    </recommendedName>
</protein>
<keyword evidence="5" id="KW-0028">Amino-acid biosynthesis</keyword>
<dbReference type="PROSITE" id="PS51318">
    <property type="entry name" value="TAT"/>
    <property type="match status" value="1"/>
</dbReference>
<evidence type="ECO:0000256" key="8">
    <source>
        <dbReference type="ARBA" id="ARBA00022842"/>
    </source>
</evidence>
<comment type="catalytic activity">
    <reaction evidence="11">
        <text>O-phospho-D-serine + H2O = D-serine + phosphate</text>
        <dbReference type="Rhea" id="RHEA:24873"/>
        <dbReference type="ChEBI" id="CHEBI:15377"/>
        <dbReference type="ChEBI" id="CHEBI:35247"/>
        <dbReference type="ChEBI" id="CHEBI:43474"/>
        <dbReference type="ChEBI" id="CHEBI:58680"/>
        <dbReference type="EC" id="3.1.3.3"/>
    </reaction>
</comment>
<accession>A0ABP9PVU8</accession>
<dbReference type="Gene3D" id="3.40.50.1000">
    <property type="entry name" value="HAD superfamily/HAD-like"/>
    <property type="match status" value="2"/>
</dbReference>
<comment type="similarity">
    <text evidence="3">Belongs to the HAD-like hydrolase superfamily. SerB family.</text>
</comment>
<comment type="pathway">
    <text evidence="2">Amino-acid biosynthesis; L-serine biosynthesis; L-serine from 3-phospho-D-glycerate: step 3/3.</text>
</comment>
<evidence type="ECO:0000256" key="2">
    <source>
        <dbReference type="ARBA" id="ARBA00005135"/>
    </source>
</evidence>
<comment type="catalytic activity">
    <reaction evidence="10">
        <text>O-phospho-L-serine + H2O = L-serine + phosphate</text>
        <dbReference type="Rhea" id="RHEA:21208"/>
        <dbReference type="ChEBI" id="CHEBI:15377"/>
        <dbReference type="ChEBI" id="CHEBI:33384"/>
        <dbReference type="ChEBI" id="CHEBI:43474"/>
        <dbReference type="ChEBI" id="CHEBI:57524"/>
        <dbReference type="EC" id="3.1.3.3"/>
    </reaction>
</comment>
<evidence type="ECO:0000313" key="14">
    <source>
        <dbReference type="EMBL" id="GAA5152991.1"/>
    </source>
</evidence>
<feature type="chain" id="PRO_5047084847" description="phosphoserine phosphatase" evidence="13">
    <location>
        <begin position="35"/>
        <end position="452"/>
    </location>
</feature>
<keyword evidence="13" id="KW-0732">Signal</keyword>
<evidence type="ECO:0000256" key="7">
    <source>
        <dbReference type="ARBA" id="ARBA00022801"/>
    </source>
</evidence>
<keyword evidence="7" id="KW-0378">Hydrolase</keyword>
<dbReference type="InterPro" id="IPR036412">
    <property type="entry name" value="HAD-like_sf"/>
</dbReference>
<dbReference type="SUPFAM" id="SSF56784">
    <property type="entry name" value="HAD-like"/>
    <property type="match status" value="1"/>
</dbReference>
<dbReference type="InterPro" id="IPR006311">
    <property type="entry name" value="TAT_signal"/>
</dbReference>
<evidence type="ECO:0000256" key="12">
    <source>
        <dbReference type="SAM" id="MobiDB-lite"/>
    </source>
</evidence>
<evidence type="ECO:0000256" key="11">
    <source>
        <dbReference type="ARBA" id="ARBA00048523"/>
    </source>
</evidence>
<feature type="signal peptide" evidence="13">
    <location>
        <begin position="1"/>
        <end position="34"/>
    </location>
</feature>
<dbReference type="Proteomes" id="UP001500221">
    <property type="component" value="Unassembled WGS sequence"/>
</dbReference>
<evidence type="ECO:0000256" key="1">
    <source>
        <dbReference type="ARBA" id="ARBA00001946"/>
    </source>
</evidence>
<comment type="caution">
    <text evidence="14">The sequence shown here is derived from an EMBL/GenBank/DDBJ whole genome shotgun (WGS) entry which is preliminary data.</text>
</comment>
<keyword evidence="9" id="KW-0718">Serine biosynthesis</keyword>
<keyword evidence="15" id="KW-1185">Reference proteome</keyword>
<evidence type="ECO:0000256" key="13">
    <source>
        <dbReference type="SAM" id="SignalP"/>
    </source>
</evidence>
<evidence type="ECO:0000256" key="9">
    <source>
        <dbReference type="ARBA" id="ARBA00023299"/>
    </source>
</evidence>
<dbReference type="InterPro" id="IPR023214">
    <property type="entry name" value="HAD_sf"/>
</dbReference>
<name>A0ABP9PVU8_9ACTN</name>
<evidence type="ECO:0000256" key="3">
    <source>
        <dbReference type="ARBA" id="ARBA00009184"/>
    </source>
</evidence>